<reference evidence="1 2" key="1">
    <citation type="submission" date="2015-04" db="EMBL/GenBank/DDBJ databases">
        <authorList>
            <person name="Syromyatnikov M.Y."/>
            <person name="Popov V.N."/>
        </authorList>
    </citation>
    <scope>NUCLEOTIDE SEQUENCE [LARGE SCALE GENOMIC DNA]</scope>
</reference>
<evidence type="ECO:0000313" key="1">
    <source>
        <dbReference type="EMBL" id="CRK92068.1"/>
    </source>
</evidence>
<organism evidence="1 2">
    <name type="scientific">Clunio marinus</name>
    <dbReference type="NCBI Taxonomy" id="568069"/>
    <lineage>
        <taxon>Eukaryota</taxon>
        <taxon>Metazoa</taxon>
        <taxon>Ecdysozoa</taxon>
        <taxon>Arthropoda</taxon>
        <taxon>Hexapoda</taxon>
        <taxon>Insecta</taxon>
        <taxon>Pterygota</taxon>
        <taxon>Neoptera</taxon>
        <taxon>Endopterygota</taxon>
        <taxon>Diptera</taxon>
        <taxon>Nematocera</taxon>
        <taxon>Chironomoidea</taxon>
        <taxon>Chironomidae</taxon>
        <taxon>Clunio</taxon>
    </lineage>
</organism>
<evidence type="ECO:0000313" key="2">
    <source>
        <dbReference type="Proteomes" id="UP000183832"/>
    </source>
</evidence>
<dbReference type="EMBL" id="CVRI01000022">
    <property type="protein sequence ID" value="CRK92068.1"/>
    <property type="molecule type" value="Genomic_DNA"/>
</dbReference>
<sequence length="87" mass="10110">MIGVASDVYVLTMLRRIEKANLEQQFPIRVQSALHNHPNGDTFMTKHQDECEMKSEKMLRLKKASISCQTLQFHNESDINIYKPFGQ</sequence>
<dbReference type="Proteomes" id="UP000183832">
    <property type="component" value="Unassembled WGS sequence"/>
</dbReference>
<accession>A0A1J1HXJ6</accession>
<protein>
    <submittedName>
        <fullName evidence="1">CLUMA_CG005648, isoform A</fullName>
    </submittedName>
</protein>
<gene>
    <name evidence="1" type="ORF">CLUMA_CG005648</name>
</gene>
<proteinExistence type="predicted"/>
<dbReference type="AlphaFoldDB" id="A0A1J1HXJ6"/>
<name>A0A1J1HXJ6_9DIPT</name>
<keyword evidence="2" id="KW-1185">Reference proteome</keyword>